<keyword evidence="4" id="KW-1185">Reference proteome</keyword>
<feature type="compositionally biased region" description="Low complexity" evidence="1">
    <location>
        <begin position="431"/>
        <end position="447"/>
    </location>
</feature>
<reference evidence="3 4" key="1">
    <citation type="journal article" date="2021" name="Nat. Commun.">
        <title>Incipient diploidization of the medicinal plant Perilla within 10,000 years.</title>
        <authorList>
            <person name="Zhang Y."/>
            <person name="Shen Q."/>
            <person name="Leng L."/>
            <person name="Zhang D."/>
            <person name="Chen S."/>
            <person name="Shi Y."/>
            <person name="Ning Z."/>
            <person name="Chen S."/>
        </authorList>
    </citation>
    <scope>NUCLEOTIDE SEQUENCE [LARGE SCALE GENOMIC DNA]</scope>
    <source>
        <strain evidence="4">cv. PC099</strain>
    </source>
</reference>
<feature type="domain" description="Agenet" evidence="2">
    <location>
        <begin position="107"/>
        <end position="167"/>
    </location>
</feature>
<evidence type="ECO:0000313" key="3">
    <source>
        <dbReference type="EMBL" id="KAH6830676.1"/>
    </source>
</evidence>
<sequence>MEKIPIKAGQQAEEKSFLTGYRGAWFQCKIRKITTRKGILGYFSEYDEFPDEQVEWRKLYQVPPYCKGNAKQKHKELMLRPQYPPVYNEKQMPDVSEISEVIVIVCNSWKVGDLVDWFYAGCYWSGRITQLFNDQEAQIELKPEPHGEGSSYRVILKDLRPSLDWSHEHGWTLPTQEGDTGHHCARLIIPINQGQEIEVVRQVGSFSRLSYSSPISSNFIVSSEVKETRKIETPKLSQGPTVYEKRKSDRAKSASHGLVGDNSTMKANCAHNEGPMISNKWNNDRDESASYGLGNNNTRKTNCADKDSSHSAGEQAVEFEVAEDDLNCRKFTTNGRGTLNSKRSDTLEASVMDLEEYINKVKWLKRILKYGISSSEDHIPQWLFVEPYGDLEIPKCPNSTNANHNILLLRVPATLLFHRRRPPDQHLFSLTSQQPTTPAPAIQAPSSRAGSSKLAGLLKVLRGPIDRFVNDKGNDEDADGKMTPANVKELRNQVCLDKGRFFYENGISFNCARSASLTNMVHSIGNYGRGLKAPTMYELRTWILNEKEKTTFAFVDEIKATWKKTSVSLLLDVDASYNVKDAQKLFKLLDSVIEEVVEDIVVQVVTDNAAAYKAFIHCIDLMLEKIGQLSQHKNALLKAKKVSNFIHNHQWVLSLFRKSAKKDLLRRAATRFATAYLTFETKGKDVKKIVMKDNTFWPFVVYSIKTKKPLVHVLRIVDGEKTPTMGFIYGVMDEAKETIAKNCDGDLSIYKEIWDIIDEKWDNQLHRDLHVAVYFLNPRYRWSPNVSEHAEIKTSLYKCMERPKHIHEG</sequence>
<dbReference type="EMBL" id="SDAM02000094">
    <property type="protein sequence ID" value="KAH6830676.1"/>
    <property type="molecule type" value="Genomic_DNA"/>
</dbReference>
<feature type="compositionally biased region" description="Basic and acidic residues" evidence="1">
    <location>
        <begin position="243"/>
        <end position="252"/>
    </location>
</feature>
<dbReference type="SUPFAM" id="SSF53098">
    <property type="entry name" value="Ribonuclease H-like"/>
    <property type="match status" value="1"/>
</dbReference>
<feature type="region of interest" description="Disordered" evidence="1">
    <location>
        <begin position="237"/>
        <end position="295"/>
    </location>
</feature>
<feature type="region of interest" description="Disordered" evidence="1">
    <location>
        <begin position="427"/>
        <end position="447"/>
    </location>
</feature>
<dbReference type="SMART" id="SM00743">
    <property type="entry name" value="Agenet"/>
    <property type="match status" value="1"/>
</dbReference>
<proteinExistence type="predicted"/>
<evidence type="ECO:0000259" key="2">
    <source>
        <dbReference type="SMART" id="SM00743"/>
    </source>
</evidence>
<evidence type="ECO:0000256" key="1">
    <source>
        <dbReference type="SAM" id="MobiDB-lite"/>
    </source>
</evidence>
<name>A0AAD4JC33_PERFH</name>
<dbReference type="PANTHER" id="PTHR36805">
    <property type="entry name" value="AGENET DOMAIN-CONTAINING PROTEIN"/>
    <property type="match status" value="1"/>
</dbReference>
<dbReference type="Pfam" id="PF05641">
    <property type="entry name" value="Agenet"/>
    <property type="match status" value="1"/>
</dbReference>
<comment type="caution">
    <text evidence="3">The sequence shown here is derived from an EMBL/GenBank/DDBJ whole genome shotgun (WGS) entry which is preliminary data.</text>
</comment>
<accession>A0AAD4JC33</accession>
<dbReference type="InterPro" id="IPR008395">
    <property type="entry name" value="Agenet-like_dom"/>
</dbReference>
<dbReference type="Proteomes" id="UP001190926">
    <property type="component" value="Unassembled WGS sequence"/>
</dbReference>
<dbReference type="AlphaFoldDB" id="A0AAD4JC33"/>
<organism evidence="3 4">
    <name type="scientific">Perilla frutescens var. hirtella</name>
    <name type="common">Perilla citriodora</name>
    <name type="synonym">Perilla setoyensis</name>
    <dbReference type="NCBI Taxonomy" id="608512"/>
    <lineage>
        <taxon>Eukaryota</taxon>
        <taxon>Viridiplantae</taxon>
        <taxon>Streptophyta</taxon>
        <taxon>Embryophyta</taxon>
        <taxon>Tracheophyta</taxon>
        <taxon>Spermatophyta</taxon>
        <taxon>Magnoliopsida</taxon>
        <taxon>eudicotyledons</taxon>
        <taxon>Gunneridae</taxon>
        <taxon>Pentapetalae</taxon>
        <taxon>asterids</taxon>
        <taxon>lamiids</taxon>
        <taxon>Lamiales</taxon>
        <taxon>Lamiaceae</taxon>
        <taxon>Nepetoideae</taxon>
        <taxon>Elsholtzieae</taxon>
        <taxon>Perilla</taxon>
    </lineage>
</organism>
<protein>
    <submittedName>
        <fullName evidence="3">Agenet domain-containing protein</fullName>
    </submittedName>
</protein>
<gene>
    <name evidence="3" type="ORF">C2S53_010107</name>
</gene>
<dbReference type="PANTHER" id="PTHR36805:SF7">
    <property type="entry name" value="AGENET DOMAIN-CONTAINING PROTEIN"/>
    <property type="match status" value="1"/>
</dbReference>
<dbReference type="InterPro" id="IPR012337">
    <property type="entry name" value="RNaseH-like_sf"/>
</dbReference>
<evidence type="ECO:0000313" key="4">
    <source>
        <dbReference type="Proteomes" id="UP001190926"/>
    </source>
</evidence>
<dbReference type="InterPro" id="IPR014002">
    <property type="entry name" value="Agenet_dom_plant"/>
</dbReference>